<evidence type="ECO:0000313" key="3">
    <source>
        <dbReference type="EMBL" id="MER6611986.1"/>
    </source>
</evidence>
<dbReference type="Proteomes" id="UP001445472">
    <property type="component" value="Unassembled WGS sequence"/>
</dbReference>
<feature type="domain" description="Flavodoxin" evidence="2">
    <location>
        <begin position="6"/>
        <end position="94"/>
    </location>
</feature>
<keyword evidence="4" id="KW-1185">Reference proteome</keyword>
<accession>A0ABV1UMZ1</accession>
<evidence type="ECO:0000313" key="4">
    <source>
        <dbReference type="Proteomes" id="UP001445472"/>
    </source>
</evidence>
<evidence type="ECO:0000256" key="1">
    <source>
        <dbReference type="SAM" id="MobiDB-lite"/>
    </source>
</evidence>
<dbReference type="EMBL" id="JBEPBX010000001">
    <property type="protein sequence ID" value="MER6611986.1"/>
    <property type="molecule type" value="Genomic_DNA"/>
</dbReference>
<dbReference type="RefSeq" id="WP_351974490.1">
    <property type="nucleotide sequence ID" value="NZ_JBEPBX010000001.1"/>
</dbReference>
<evidence type="ECO:0000259" key="2">
    <source>
        <dbReference type="Pfam" id="PF12724"/>
    </source>
</evidence>
<comment type="caution">
    <text evidence="3">The sequence shown here is derived from an EMBL/GenBank/DDBJ whole genome shotgun (WGS) entry which is preliminary data.</text>
</comment>
<feature type="region of interest" description="Disordered" evidence="1">
    <location>
        <begin position="175"/>
        <end position="198"/>
    </location>
</feature>
<gene>
    <name evidence="3" type="ORF">ABT276_00885</name>
</gene>
<feature type="compositionally biased region" description="Gly residues" evidence="1">
    <location>
        <begin position="189"/>
        <end position="198"/>
    </location>
</feature>
<dbReference type="Pfam" id="PF12724">
    <property type="entry name" value="Flavodoxin_5"/>
    <property type="match status" value="1"/>
</dbReference>
<sequence>MASVRIVVASEHHSTQEIADRVGTRLCERGHDVEVHTLCPGDAWFPPVCPLVIGSAVHDGAWLPEADHFVKKHAEELGSRPVWMYSVGMTAALPRPLRALAARAEQPHIAGLVDLVHPREHHRFSGVIRRGHLSRKGAVLFRLLGCRYGDHRDWTEIDAWAAGISRALEVRPDLTEHSGLAQSMRSGQRGPGDGPGER</sequence>
<proteinExistence type="predicted"/>
<dbReference type="SUPFAM" id="SSF52218">
    <property type="entry name" value="Flavoproteins"/>
    <property type="match status" value="1"/>
</dbReference>
<name>A0ABV1UMZ1_9ACTN</name>
<dbReference type="InterPro" id="IPR026816">
    <property type="entry name" value="Flavodoxin_dom"/>
</dbReference>
<reference evidence="3 4" key="1">
    <citation type="submission" date="2024-06" db="EMBL/GenBank/DDBJ databases">
        <title>The Natural Products Discovery Center: Release of the First 8490 Sequenced Strains for Exploring Actinobacteria Biosynthetic Diversity.</title>
        <authorList>
            <person name="Kalkreuter E."/>
            <person name="Kautsar S.A."/>
            <person name="Yang D."/>
            <person name="Bader C.D."/>
            <person name="Teijaro C.N."/>
            <person name="Fluegel L."/>
            <person name="Davis C.M."/>
            <person name="Simpson J.R."/>
            <person name="Lauterbach L."/>
            <person name="Steele A.D."/>
            <person name="Gui C."/>
            <person name="Meng S."/>
            <person name="Li G."/>
            <person name="Viehrig K."/>
            <person name="Ye F."/>
            <person name="Su P."/>
            <person name="Kiefer A.F."/>
            <person name="Nichols A."/>
            <person name="Cepeda A.J."/>
            <person name="Yan W."/>
            <person name="Fan B."/>
            <person name="Jiang Y."/>
            <person name="Adhikari A."/>
            <person name="Zheng C.-J."/>
            <person name="Schuster L."/>
            <person name="Cowan T.M."/>
            <person name="Smanski M.J."/>
            <person name="Chevrette M.G."/>
            <person name="De Carvalho L.P.S."/>
            <person name="Shen B."/>
        </authorList>
    </citation>
    <scope>NUCLEOTIDE SEQUENCE [LARGE SCALE GENOMIC DNA]</scope>
    <source>
        <strain evidence="3 4">NPDC000837</strain>
    </source>
</reference>
<dbReference type="InterPro" id="IPR029039">
    <property type="entry name" value="Flavoprotein-like_sf"/>
</dbReference>
<organism evidence="3 4">
    <name type="scientific">Streptomyces xantholiticus</name>
    <dbReference type="NCBI Taxonomy" id="68285"/>
    <lineage>
        <taxon>Bacteria</taxon>
        <taxon>Bacillati</taxon>
        <taxon>Actinomycetota</taxon>
        <taxon>Actinomycetes</taxon>
        <taxon>Kitasatosporales</taxon>
        <taxon>Streptomycetaceae</taxon>
        <taxon>Streptomyces</taxon>
    </lineage>
</organism>
<protein>
    <submittedName>
        <fullName evidence="3">Flavodoxin domain-containing protein</fullName>
    </submittedName>
</protein>